<protein>
    <submittedName>
        <fullName evidence="1">Uncharacterized protein</fullName>
    </submittedName>
</protein>
<accession>R3W8P6</accession>
<organism evidence="1 2">
    <name type="scientific">Enterococcus caccae ATCC BAA-1240</name>
    <dbReference type="NCBI Taxonomy" id="1158612"/>
    <lineage>
        <taxon>Bacteria</taxon>
        <taxon>Bacillati</taxon>
        <taxon>Bacillota</taxon>
        <taxon>Bacilli</taxon>
        <taxon>Lactobacillales</taxon>
        <taxon>Enterococcaceae</taxon>
        <taxon>Enterococcus</taxon>
    </lineage>
</organism>
<evidence type="ECO:0000313" key="1">
    <source>
        <dbReference type="EMBL" id="EOL44226.1"/>
    </source>
</evidence>
<reference evidence="1 2" key="1">
    <citation type="submission" date="2013-02" db="EMBL/GenBank/DDBJ databases">
        <title>The Genome Sequence of Enterococcus caccae BAA-1240.</title>
        <authorList>
            <consortium name="The Broad Institute Genome Sequencing Platform"/>
            <consortium name="The Broad Institute Genome Sequencing Center for Infectious Disease"/>
            <person name="Earl A.M."/>
            <person name="Gilmore M.S."/>
            <person name="Lebreton F."/>
            <person name="Walker B."/>
            <person name="Young S.K."/>
            <person name="Zeng Q."/>
            <person name="Gargeya S."/>
            <person name="Fitzgerald M."/>
            <person name="Haas B."/>
            <person name="Abouelleil A."/>
            <person name="Alvarado L."/>
            <person name="Arachchi H.M."/>
            <person name="Berlin A.M."/>
            <person name="Chapman S.B."/>
            <person name="Dewar J."/>
            <person name="Goldberg J."/>
            <person name="Griggs A."/>
            <person name="Gujja S."/>
            <person name="Hansen M."/>
            <person name="Howarth C."/>
            <person name="Imamovic A."/>
            <person name="Larimer J."/>
            <person name="McCowan C."/>
            <person name="Murphy C."/>
            <person name="Neiman D."/>
            <person name="Pearson M."/>
            <person name="Priest M."/>
            <person name="Roberts A."/>
            <person name="Saif S."/>
            <person name="Shea T."/>
            <person name="Sisk P."/>
            <person name="Sykes S."/>
            <person name="Wortman J."/>
            <person name="Nusbaum C."/>
            <person name="Birren B."/>
        </authorList>
    </citation>
    <scope>NUCLEOTIDE SEQUENCE [LARGE SCALE GENOMIC DNA]</scope>
    <source>
        <strain evidence="1 2">ATCC BAA-1240</strain>
    </source>
</reference>
<dbReference type="Proteomes" id="UP000013840">
    <property type="component" value="Unassembled WGS sequence"/>
</dbReference>
<dbReference type="STRING" id="317735.RU98_GL000066"/>
<comment type="caution">
    <text evidence="1">The sequence shown here is derived from an EMBL/GenBank/DDBJ whole genome shotgun (WGS) entry which is preliminary data.</text>
</comment>
<sequence length="58" mass="6788">MFICDEPLARKHQLVPRCVLQQFQLNSEERASDPTVYSYLGCETKVFFTFVPHPFCGY</sequence>
<proteinExistence type="predicted"/>
<keyword evidence="2" id="KW-1185">Reference proteome</keyword>
<name>R3W8P6_9ENTE</name>
<gene>
    <name evidence="1" type="ORF">UC7_02270</name>
</gene>
<evidence type="ECO:0000313" key="2">
    <source>
        <dbReference type="Proteomes" id="UP000013840"/>
    </source>
</evidence>
<dbReference type="EMBL" id="AJAU01000020">
    <property type="protein sequence ID" value="EOL44226.1"/>
    <property type="molecule type" value="Genomic_DNA"/>
</dbReference>
<dbReference type="AlphaFoldDB" id="R3W8P6"/>